<dbReference type="PROSITE" id="PS51257">
    <property type="entry name" value="PROKAR_LIPOPROTEIN"/>
    <property type="match status" value="1"/>
</dbReference>
<name>A0A2Z4G7E5_9BACT</name>
<dbReference type="EMBL" id="CP029480">
    <property type="protein sequence ID" value="AWV97094.1"/>
    <property type="molecule type" value="Genomic_DNA"/>
</dbReference>
<feature type="signal peptide" evidence="2">
    <location>
        <begin position="1"/>
        <end position="24"/>
    </location>
</feature>
<evidence type="ECO:0000256" key="1">
    <source>
        <dbReference type="SAM" id="MobiDB-lite"/>
    </source>
</evidence>
<feature type="compositionally biased region" description="Basic and acidic residues" evidence="1">
    <location>
        <begin position="33"/>
        <end position="43"/>
    </location>
</feature>
<protein>
    <submittedName>
        <fullName evidence="3">Uncharacterized protein</fullName>
    </submittedName>
</protein>
<accession>A0A2Z4G7E5</accession>
<proteinExistence type="predicted"/>
<keyword evidence="2" id="KW-0732">Signal</keyword>
<dbReference type="AlphaFoldDB" id="A0A2Z4G7E5"/>
<evidence type="ECO:0000256" key="2">
    <source>
        <dbReference type="SAM" id="SignalP"/>
    </source>
</evidence>
<evidence type="ECO:0000313" key="3">
    <source>
        <dbReference type="EMBL" id="AWV97094.1"/>
    </source>
</evidence>
<dbReference type="Proteomes" id="UP000249873">
    <property type="component" value="Chromosome"/>
</dbReference>
<dbReference type="KEGG" id="als:DJ013_02445"/>
<feature type="region of interest" description="Disordered" evidence="1">
    <location>
        <begin position="23"/>
        <end position="43"/>
    </location>
</feature>
<keyword evidence="4" id="KW-1185">Reference proteome</keyword>
<evidence type="ECO:0000313" key="4">
    <source>
        <dbReference type="Proteomes" id="UP000249873"/>
    </source>
</evidence>
<sequence length="61" mass="6799">MISTVKRSLLALLLFFTTIGCKESATPNTNESNSKEITKDKSYTRTGSLTQVLETQMEQNV</sequence>
<feature type="chain" id="PRO_5016361835" evidence="2">
    <location>
        <begin position="25"/>
        <end position="61"/>
    </location>
</feature>
<organism evidence="3 4">
    <name type="scientific">Arcticibacterium luteifluviistationis</name>
    <dbReference type="NCBI Taxonomy" id="1784714"/>
    <lineage>
        <taxon>Bacteria</taxon>
        <taxon>Pseudomonadati</taxon>
        <taxon>Bacteroidota</taxon>
        <taxon>Cytophagia</taxon>
        <taxon>Cytophagales</taxon>
        <taxon>Leadbetterellaceae</taxon>
        <taxon>Arcticibacterium</taxon>
    </lineage>
</organism>
<reference evidence="3 4" key="1">
    <citation type="submission" date="2018-05" db="EMBL/GenBank/DDBJ databases">
        <title>Complete genome sequence of Arcticibacterium luteifluviistationis SM1504T, a cytophagaceae bacterium isolated from Arctic surface seawater.</title>
        <authorList>
            <person name="Li Y."/>
            <person name="Qin Q.-L."/>
        </authorList>
    </citation>
    <scope>NUCLEOTIDE SEQUENCE [LARGE SCALE GENOMIC DNA]</scope>
    <source>
        <strain evidence="3 4">SM1504</strain>
    </source>
</reference>
<gene>
    <name evidence="3" type="ORF">DJ013_02445</name>
</gene>